<keyword evidence="7" id="KW-1185">Reference proteome</keyword>
<dbReference type="InterPro" id="IPR006311">
    <property type="entry name" value="TAT_signal"/>
</dbReference>
<dbReference type="GO" id="GO:0043190">
    <property type="term" value="C:ATP-binding cassette (ABC) transporter complex"/>
    <property type="evidence" value="ECO:0007669"/>
    <property type="project" value="InterPro"/>
</dbReference>
<sequence length="298" mass="32361">MRNRRTIAMLAATTAGALGLAACSSTEESAAEAPNGDVGEITLAAVPGWDDTIASSVLWEAVLEEQGYDVTIEYIDVAPAFIGVSSGTYDLYLGSWLPTTHGDYYEQYGDDMEVVGVWNRDARNTFAVNADAPIDSIEDLAENADLFENRIIGVEAGAGLTRLVEDDVIPTYGLEEMEFVTSSTPAMLAELDGAMASGDDILVTLWQPHWAYGDYDLKNLEDPEGTLGGAEEITILSRTGFADDAPVAHGWLSDFEMDLDLFATLEAALFQGNETTEYDDQIATWIDENREWVDTLTP</sequence>
<evidence type="ECO:0000256" key="1">
    <source>
        <dbReference type="ARBA" id="ARBA00004236"/>
    </source>
</evidence>
<evidence type="ECO:0000256" key="2">
    <source>
        <dbReference type="ARBA" id="ARBA00022448"/>
    </source>
</evidence>
<evidence type="ECO:0000256" key="4">
    <source>
        <dbReference type="ARBA" id="ARBA00023136"/>
    </source>
</evidence>
<dbReference type="PANTHER" id="PTHR47737">
    <property type="entry name" value="GLYCINE BETAINE/PROLINE BETAINE TRANSPORT SYSTEM PERMEASE PROTEIN PROW"/>
    <property type="match status" value="1"/>
</dbReference>
<dbReference type="GO" id="GO:0015226">
    <property type="term" value="F:carnitine transmembrane transporter activity"/>
    <property type="evidence" value="ECO:0007669"/>
    <property type="project" value="TreeGrafter"/>
</dbReference>
<evidence type="ECO:0000313" key="7">
    <source>
        <dbReference type="Proteomes" id="UP000007962"/>
    </source>
</evidence>
<dbReference type="Gene3D" id="3.40.190.10">
    <property type="entry name" value="Periplasmic binding protein-like II"/>
    <property type="match status" value="1"/>
</dbReference>
<name>C5C5F0_BEUC1</name>
<dbReference type="KEGG" id="bcv:Bcav_4049"/>
<dbReference type="PROSITE" id="PS51318">
    <property type="entry name" value="TAT"/>
    <property type="match status" value="1"/>
</dbReference>
<dbReference type="GO" id="GO:0031460">
    <property type="term" value="P:glycine betaine transport"/>
    <property type="evidence" value="ECO:0007669"/>
    <property type="project" value="TreeGrafter"/>
</dbReference>
<accession>C5C5F0</accession>
<dbReference type="Proteomes" id="UP000007962">
    <property type="component" value="Chromosome"/>
</dbReference>
<dbReference type="GO" id="GO:0015871">
    <property type="term" value="P:choline transport"/>
    <property type="evidence" value="ECO:0007669"/>
    <property type="project" value="TreeGrafter"/>
</dbReference>
<keyword evidence="4" id="KW-0472">Membrane</keyword>
<dbReference type="RefSeq" id="WP_015884527.1">
    <property type="nucleotide sequence ID" value="NC_012669.1"/>
</dbReference>
<dbReference type="HOGENOM" id="CLU_008673_1_0_11"/>
<evidence type="ECO:0000259" key="5">
    <source>
        <dbReference type="Pfam" id="PF04069"/>
    </source>
</evidence>
<evidence type="ECO:0000313" key="6">
    <source>
        <dbReference type="EMBL" id="ACQ82290.1"/>
    </source>
</evidence>
<dbReference type="PANTHER" id="PTHR47737:SF1">
    <property type="entry name" value="GLYCINE BETAINE_PROLINE BETAINE TRANSPORT SYSTEM PERMEASE PROTEIN PROW"/>
    <property type="match status" value="1"/>
</dbReference>
<organism evidence="6 7">
    <name type="scientific">Beutenbergia cavernae (strain ATCC BAA-8 / DSM 12333 / CCUG 43141 / JCM 11478 / NBRC 16432 / NCIMB 13614 / HKI 0122)</name>
    <dbReference type="NCBI Taxonomy" id="471853"/>
    <lineage>
        <taxon>Bacteria</taxon>
        <taxon>Bacillati</taxon>
        <taxon>Actinomycetota</taxon>
        <taxon>Actinomycetes</taxon>
        <taxon>Micrococcales</taxon>
        <taxon>Beutenbergiaceae</taxon>
        <taxon>Beutenbergia</taxon>
    </lineage>
</organism>
<dbReference type="OrthoDB" id="9787902at2"/>
<dbReference type="STRING" id="471853.Bcav_4049"/>
<evidence type="ECO:0000256" key="3">
    <source>
        <dbReference type="ARBA" id="ARBA00022475"/>
    </source>
</evidence>
<dbReference type="EMBL" id="CP001618">
    <property type="protein sequence ID" value="ACQ82290.1"/>
    <property type="molecule type" value="Genomic_DNA"/>
</dbReference>
<gene>
    <name evidence="6" type="ordered locus">Bcav_4049</name>
</gene>
<dbReference type="SUPFAM" id="SSF53850">
    <property type="entry name" value="Periplasmic binding protein-like II"/>
    <property type="match status" value="1"/>
</dbReference>
<protein>
    <submittedName>
        <fullName evidence="6">Substrate-binding region of ABC-type glycine betaine transport system</fullName>
    </submittedName>
</protein>
<dbReference type="CDD" id="cd13639">
    <property type="entry name" value="PBP2_OpuAC_like"/>
    <property type="match status" value="1"/>
</dbReference>
<feature type="domain" description="ABC-type glycine betaine transport system substrate-binding" evidence="5">
    <location>
        <begin position="40"/>
        <end position="286"/>
    </location>
</feature>
<keyword evidence="2" id="KW-0813">Transport</keyword>
<proteinExistence type="predicted"/>
<dbReference type="InterPro" id="IPR007210">
    <property type="entry name" value="ABC_Gly_betaine_transp_sub-bd"/>
</dbReference>
<comment type="subcellular location">
    <subcellularLocation>
        <location evidence="1">Cell membrane</location>
    </subcellularLocation>
</comment>
<dbReference type="Pfam" id="PF04069">
    <property type="entry name" value="OpuAC"/>
    <property type="match status" value="1"/>
</dbReference>
<dbReference type="GO" id="GO:0005275">
    <property type="term" value="F:amine transmembrane transporter activity"/>
    <property type="evidence" value="ECO:0007669"/>
    <property type="project" value="TreeGrafter"/>
</dbReference>
<dbReference type="AlphaFoldDB" id="C5C5F0"/>
<dbReference type="Gene3D" id="3.40.190.100">
    <property type="entry name" value="Glycine betaine-binding periplasmic protein, domain 2"/>
    <property type="match status" value="1"/>
</dbReference>
<keyword evidence="3" id="KW-1003">Cell membrane</keyword>
<dbReference type="eggNOG" id="COG2113">
    <property type="taxonomic scope" value="Bacteria"/>
</dbReference>
<dbReference type="PROSITE" id="PS51257">
    <property type="entry name" value="PROKAR_LIPOPROTEIN"/>
    <property type="match status" value="1"/>
</dbReference>
<reference evidence="6 7" key="1">
    <citation type="journal article" date="2009" name="Stand. Genomic Sci.">
        <title>Complete genome sequence of Beutenbergia cavernae type strain (HKI 0122).</title>
        <authorList>
            <person name="Land M."/>
            <person name="Pukall R."/>
            <person name="Abt B."/>
            <person name="Goker M."/>
            <person name="Rohde M."/>
            <person name="Glavina Del Rio T."/>
            <person name="Tice H."/>
            <person name="Copeland A."/>
            <person name="Cheng J.F."/>
            <person name="Lucas S."/>
            <person name="Chen F."/>
            <person name="Nolan M."/>
            <person name="Bruce D."/>
            <person name="Goodwin L."/>
            <person name="Pitluck S."/>
            <person name="Ivanova N."/>
            <person name="Mavromatis K."/>
            <person name="Ovchinnikova G."/>
            <person name="Pati A."/>
            <person name="Chen A."/>
            <person name="Palaniappan K."/>
            <person name="Hauser L."/>
            <person name="Chang Y.J."/>
            <person name="Jefferies C.C."/>
            <person name="Saunders E."/>
            <person name="Brettin T."/>
            <person name="Detter J.C."/>
            <person name="Han C."/>
            <person name="Chain P."/>
            <person name="Bristow J."/>
            <person name="Eisen J.A."/>
            <person name="Markowitz V."/>
            <person name="Hugenholtz P."/>
            <person name="Kyrpides N.C."/>
            <person name="Klenk H.P."/>
            <person name="Lapidus A."/>
        </authorList>
    </citation>
    <scope>NUCLEOTIDE SEQUENCE [LARGE SCALE GENOMIC DNA]</scope>
    <source>
        <strain evidence="7">ATCC BAA-8 / DSM 12333 / NBRC 16432</strain>
    </source>
</reference>